<dbReference type="Pfam" id="PF17177">
    <property type="entry name" value="PPR_long"/>
    <property type="match status" value="1"/>
</dbReference>
<dbReference type="NCBIfam" id="TIGR00756">
    <property type="entry name" value="PPR"/>
    <property type="match status" value="3"/>
</dbReference>
<dbReference type="InterPro" id="IPR011990">
    <property type="entry name" value="TPR-like_helical_dom_sf"/>
</dbReference>
<feature type="domain" description="PROP1-like PPR" evidence="4">
    <location>
        <begin position="360"/>
        <end position="489"/>
    </location>
</feature>
<evidence type="ECO:0000256" key="3">
    <source>
        <dbReference type="SAM" id="MobiDB-lite"/>
    </source>
</evidence>
<evidence type="ECO:0000256" key="1">
    <source>
        <dbReference type="ARBA" id="ARBA00022737"/>
    </source>
</evidence>
<feature type="region of interest" description="Disordered" evidence="3">
    <location>
        <begin position="1"/>
        <end position="21"/>
    </location>
</feature>
<feature type="repeat" description="PPR" evidence="2">
    <location>
        <begin position="267"/>
        <end position="301"/>
    </location>
</feature>
<dbReference type="InterPro" id="IPR002885">
    <property type="entry name" value="PPR_rpt"/>
</dbReference>
<gene>
    <name evidence="5" type="ORF">FSB_LOCUS46680</name>
</gene>
<feature type="repeat" description="PPR" evidence="2">
    <location>
        <begin position="407"/>
        <end position="441"/>
    </location>
</feature>
<accession>A0A2N9I330</accession>
<organism evidence="5">
    <name type="scientific">Fagus sylvatica</name>
    <name type="common">Beechnut</name>
    <dbReference type="NCBI Taxonomy" id="28930"/>
    <lineage>
        <taxon>Eukaryota</taxon>
        <taxon>Viridiplantae</taxon>
        <taxon>Streptophyta</taxon>
        <taxon>Embryophyta</taxon>
        <taxon>Tracheophyta</taxon>
        <taxon>Spermatophyta</taxon>
        <taxon>Magnoliopsida</taxon>
        <taxon>eudicotyledons</taxon>
        <taxon>Gunneridae</taxon>
        <taxon>Pentapetalae</taxon>
        <taxon>rosids</taxon>
        <taxon>fabids</taxon>
        <taxon>Fagales</taxon>
        <taxon>Fagaceae</taxon>
        <taxon>Fagus</taxon>
    </lineage>
</organism>
<evidence type="ECO:0000259" key="4">
    <source>
        <dbReference type="Pfam" id="PF17177"/>
    </source>
</evidence>
<dbReference type="PANTHER" id="PTHR46862:SF3">
    <property type="entry name" value="OS07G0661900 PROTEIN"/>
    <property type="match status" value="1"/>
</dbReference>
<reference evidence="5" key="1">
    <citation type="submission" date="2018-02" db="EMBL/GenBank/DDBJ databases">
        <authorList>
            <person name="Cohen D.B."/>
            <person name="Kent A.D."/>
        </authorList>
    </citation>
    <scope>NUCLEOTIDE SEQUENCE</scope>
</reference>
<protein>
    <recommendedName>
        <fullName evidence="4">PROP1-like PPR domain-containing protein</fullName>
    </recommendedName>
</protein>
<proteinExistence type="predicted"/>
<dbReference type="Pfam" id="PF13041">
    <property type="entry name" value="PPR_2"/>
    <property type="match status" value="1"/>
</dbReference>
<evidence type="ECO:0000313" key="5">
    <source>
        <dbReference type="EMBL" id="SPD18798.1"/>
    </source>
</evidence>
<evidence type="ECO:0000256" key="2">
    <source>
        <dbReference type="PROSITE-ProRule" id="PRU00708"/>
    </source>
</evidence>
<feature type="repeat" description="PPR" evidence="2">
    <location>
        <begin position="302"/>
        <end position="336"/>
    </location>
</feature>
<feature type="repeat" description="PPR" evidence="2">
    <location>
        <begin position="337"/>
        <end position="371"/>
    </location>
</feature>
<name>A0A2N9I330_FAGSY</name>
<dbReference type="EMBL" id="OIVN01004691">
    <property type="protein sequence ID" value="SPD18798.1"/>
    <property type="molecule type" value="Genomic_DNA"/>
</dbReference>
<dbReference type="Gene3D" id="1.25.40.10">
    <property type="entry name" value="Tetratricopeptide repeat domain"/>
    <property type="match status" value="2"/>
</dbReference>
<dbReference type="AlphaFoldDB" id="A0A2N9I330"/>
<sequence length="513" mass="57169">MSAAGRVHTMPHFTKKGGRQQQTILSNVTRATNPPFSNGSRLYSSSQLSTSSEAMIPGTVHAADFCITAPRSLAATKNAWETREEATLLMLTRFEECGLVEGSQFRGLGSHELLSLARLADVISSAENLCLSYIDQSCVVSSSIQLRNSERLGPRLFFGFLIGKPENEAENPRFKWVEIGTDITEAQKKAIAKLPPLMTKRCKAIMKQIICFSPQNVSLPDLVAAWVRIMKPKRADWLVVIKELKTMDLLYLEVAELALLEESFEANIRDYTKIIHGYGKQNQLQDAEKILLAMKSRGFICDQVTLTTMIHMYSKAGNLELAEETFEELKLLGQPVDKRSYGSMIMAYVRAGMPKEGETLLREMDAQEIYAGREVYKALLREYSMTGDSEGAQRVFDAIQCAGIPPDVKLCGLLINAYGMTGQSREASIAFENMRRAGLEPSDKCVALMLAAFEKENKLNKALEFLVELERNGIMVGKEASEILARWFRNIGVVEEVELVLREYAVGEANFSA</sequence>
<dbReference type="PROSITE" id="PS51375">
    <property type="entry name" value="PPR"/>
    <property type="match status" value="5"/>
</dbReference>
<feature type="repeat" description="PPR" evidence="2">
    <location>
        <begin position="372"/>
        <end position="406"/>
    </location>
</feature>
<dbReference type="PANTHER" id="PTHR46862">
    <property type="entry name" value="OS07G0661900 PROTEIN"/>
    <property type="match status" value="1"/>
</dbReference>
<keyword evidence="1" id="KW-0677">Repeat</keyword>
<dbReference type="InterPro" id="IPR033443">
    <property type="entry name" value="PROP1-like_PPR_dom"/>
</dbReference>